<protein>
    <submittedName>
        <fullName evidence="1">Uncharacterized protein</fullName>
    </submittedName>
</protein>
<keyword evidence="2" id="KW-1185">Reference proteome</keyword>
<dbReference type="Proteomes" id="UP000606172">
    <property type="component" value="Unassembled WGS sequence"/>
</dbReference>
<dbReference type="AlphaFoldDB" id="A0A919RQC4"/>
<gene>
    <name evidence="1" type="ORF">Ssi02_75630</name>
</gene>
<evidence type="ECO:0000313" key="2">
    <source>
        <dbReference type="Proteomes" id="UP000606172"/>
    </source>
</evidence>
<accession>A0A919RQC4</accession>
<name>A0A919RQC4_9ACTN</name>
<organism evidence="1 2">
    <name type="scientific">Sinosporangium siamense</name>
    <dbReference type="NCBI Taxonomy" id="1367973"/>
    <lineage>
        <taxon>Bacteria</taxon>
        <taxon>Bacillati</taxon>
        <taxon>Actinomycetota</taxon>
        <taxon>Actinomycetes</taxon>
        <taxon>Streptosporangiales</taxon>
        <taxon>Streptosporangiaceae</taxon>
        <taxon>Sinosporangium</taxon>
    </lineage>
</organism>
<dbReference type="EMBL" id="BOOW01000058">
    <property type="protein sequence ID" value="GII97332.1"/>
    <property type="molecule type" value="Genomic_DNA"/>
</dbReference>
<proteinExistence type="predicted"/>
<comment type="caution">
    <text evidence="1">The sequence shown here is derived from an EMBL/GenBank/DDBJ whole genome shotgun (WGS) entry which is preliminary data.</text>
</comment>
<evidence type="ECO:0000313" key="1">
    <source>
        <dbReference type="EMBL" id="GII97332.1"/>
    </source>
</evidence>
<dbReference type="RefSeq" id="WP_204032983.1">
    <property type="nucleotide sequence ID" value="NZ_BOOW01000058.1"/>
</dbReference>
<reference evidence="1" key="1">
    <citation type="submission" date="2021-01" db="EMBL/GenBank/DDBJ databases">
        <title>Whole genome shotgun sequence of Sinosporangium siamense NBRC 109515.</title>
        <authorList>
            <person name="Komaki H."/>
            <person name="Tamura T."/>
        </authorList>
    </citation>
    <scope>NUCLEOTIDE SEQUENCE</scope>
    <source>
        <strain evidence="1">NBRC 109515</strain>
    </source>
</reference>
<sequence length="86" mass="9882">MIFGTQFTGNVPAGQTRRWFTHSWNASWNVVWVMIPTNPPVDGPAQIEWKIQNTRQAPGLVKWFIEVRNVTNVPVDFQARYAILNA</sequence>